<gene>
    <name evidence="2" type="ORF">FHS50_001287</name>
</gene>
<organism evidence="2 3">
    <name type="scientific">Sphingomicrobium lutaoense</name>
    <dbReference type="NCBI Taxonomy" id="515949"/>
    <lineage>
        <taxon>Bacteria</taxon>
        <taxon>Pseudomonadati</taxon>
        <taxon>Pseudomonadota</taxon>
        <taxon>Alphaproteobacteria</taxon>
        <taxon>Sphingomonadales</taxon>
        <taxon>Sphingomonadaceae</taxon>
        <taxon>Sphingomicrobium</taxon>
    </lineage>
</organism>
<proteinExistence type="predicted"/>
<reference evidence="2 3" key="1">
    <citation type="submission" date="2020-08" db="EMBL/GenBank/DDBJ databases">
        <title>Genomic Encyclopedia of Type Strains, Phase IV (KMG-IV): sequencing the most valuable type-strain genomes for metagenomic binning, comparative biology and taxonomic classification.</title>
        <authorList>
            <person name="Goeker M."/>
        </authorList>
    </citation>
    <scope>NUCLEOTIDE SEQUENCE [LARGE SCALE GENOMIC DNA]</scope>
    <source>
        <strain evidence="2 3">DSM 24194</strain>
    </source>
</reference>
<dbReference type="Proteomes" id="UP000578569">
    <property type="component" value="Unassembled WGS sequence"/>
</dbReference>
<feature type="chain" id="PRO_5032377173" evidence="1">
    <location>
        <begin position="19"/>
        <end position="178"/>
    </location>
</feature>
<dbReference type="CDD" id="cd07814">
    <property type="entry name" value="SRPBCC_CalC_Aha1-like"/>
    <property type="match status" value="1"/>
</dbReference>
<evidence type="ECO:0000313" key="3">
    <source>
        <dbReference type="Proteomes" id="UP000578569"/>
    </source>
</evidence>
<keyword evidence="1" id="KW-0732">Signal</keyword>
<name>A0A839Z6C3_9SPHN</name>
<dbReference type="Pfam" id="PF10604">
    <property type="entry name" value="Polyketide_cyc2"/>
    <property type="match status" value="1"/>
</dbReference>
<comment type="caution">
    <text evidence="2">The sequence shown here is derived from an EMBL/GenBank/DDBJ whole genome shotgun (WGS) entry which is preliminary data.</text>
</comment>
<dbReference type="InterPro" id="IPR023393">
    <property type="entry name" value="START-like_dom_sf"/>
</dbReference>
<evidence type="ECO:0000256" key="1">
    <source>
        <dbReference type="SAM" id="SignalP"/>
    </source>
</evidence>
<dbReference type="SUPFAM" id="SSF55961">
    <property type="entry name" value="Bet v1-like"/>
    <property type="match status" value="1"/>
</dbReference>
<sequence length="178" mass="19139">MRAACLSLAFLLAAPAQAEIVSQNANAFHVRHSVQVVVPPEQAYALLTTPSRWWDPEHSYSGDSANLLLDLRPGGCFCERLPDSGGFVEHLRLVQLKPGEALVFTGGLGPLTFEAATGTMVWSVEKIAGGSRISLDYRAFGFPKGNGAALAGPVDRVLGEQMKRLRRQAAAGNRRDIP</sequence>
<dbReference type="Gene3D" id="3.30.530.20">
    <property type="match status" value="1"/>
</dbReference>
<dbReference type="InterPro" id="IPR019587">
    <property type="entry name" value="Polyketide_cyclase/dehydratase"/>
</dbReference>
<evidence type="ECO:0000313" key="2">
    <source>
        <dbReference type="EMBL" id="MBB3764264.1"/>
    </source>
</evidence>
<dbReference type="AlphaFoldDB" id="A0A839Z6C3"/>
<dbReference type="RefSeq" id="WP_183933541.1">
    <property type="nucleotide sequence ID" value="NZ_JACICF010000001.1"/>
</dbReference>
<feature type="signal peptide" evidence="1">
    <location>
        <begin position="1"/>
        <end position="18"/>
    </location>
</feature>
<keyword evidence="3" id="KW-1185">Reference proteome</keyword>
<dbReference type="EMBL" id="JACICF010000001">
    <property type="protein sequence ID" value="MBB3764264.1"/>
    <property type="molecule type" value="Genomic_DNA"/>
</dbReference>
<accession>A0A839Z6C3</accession>
<protein>
    <submittedName>
        <fullName evidence="2">Uncharacterized protein YndB with AHSA1/START domain</fullName>
    </submittedName>
</protein>